<proteinExistence type="predicted"/>
<accession>A0A422M0M2</accession>
<dbReference type="AlphaFoldDB" id="A0A422M0M2"/>
<dbReference type="Proteomes" id="UP000284716">
    <property type="component" value="Unassembled WGS sequence"/>
</dbReference>
<gene>
    <name evidence="1" type="ORF">FAM18157_02204</name>
</gene>
<dbReference type="EMBL" id="LKFS01000082">
    <property type="protein sequence ID" value="RND80171.1"/>
    <property type="molecule type" value="Genomic_DNA"/>
</dbReference>
<evidence type="ECO:0000313" key="1">
    <source>
        <dbReference type="EMBL" id="RND80171.1"/>
    </source>
</evidence>
<organism evidence="1 2">
    <name type="scientific">Lacticaseibacillus paracasei</name>
    <name type="common">Lactobacillus paracasei</name>
    <dbReference type="NCBI Taxonomy" id="1597"/>
    <lineage>
        <taxon>Bacteria</taxon>
        <taxon>Bacillati</taxon>
        <taxon>Bacillota</taxon>
        <taxon>Bacilli</taxon>
        <taxon>Lactobacillales</taxon>
        <taxon>Lactobacillaceae</taxon>
        <taxon>Lacticaseibacillus</taxon>
    </lineage>
</organism>
<protein>
    <submittedName>
        <fullName evidence="1">Uncharacterized protein</fullName>
    </submittedName>
</protein>
<reference evidence="1 2" key="1">
    <citation type="journal article" date="2018" name="Front. Microbiol.">
        <title>Conversion of Methionine to Cysteine in Lactobacillus paracasei Depends on the Highly Mobile cysK-ctl-cysE Gene Cluster.</title>
        <authorList>
            <person name="Wuthrich D."/>
            <person name="Irmler S."/>
            <person name="Berthoud H."/>
            <person name="Guggenbuhl B."/>
            <person name="Eugster E."/>
            <person name="Bruggmann R."/>
        </authorList>
    </citation>
    <scope>NUCLEOTIDE SEQUENCE [LARGE SCALE GENOMIC DNA]</scope>
    <source>
        <strain evidence="1 2">FAM18157</strain>
    </source>
</reference>
<sequence length="67" mass="7380">MNEAAIAKLVLLVSYLSTQAENSRLVGHNYRQGTDQTRAYAMGREDGLQTAISLINEIIGKTKTAKR</sequence>
<evidence type="ECO:0000313" key="2">
    <source>
        <dbReference type="Proteomes" id="UP000284716"/>
    </source>
</evidence>
<name>A0A422M0M2_LACPA</name>
<dbReference type="RefSeq" id="WP_123032062.1">
    <property type="nucleotide sequence ID" value="NZ_LKFS01000082.1"/>
</dbReference>
<comment type="caution">
    <text evidence="1">The sequence shown here is derived from an EMBL/GenBank/DDBJ whole genome shotgun (WGS) entry which is preliminary data.</text>
</comment>